<evidence type="ECO:0000313" key="17">
    <source>
        <dbReference type="EMBL" id="HAG5078805.1"/>
    </source>
</evidence>
<dbReference type="EMBL" id="DAAYOM010000019">
    <property type="protein sequence ID" value="HAG5078805.1"/>
    <property type="molecule type" value="Genomic_DNA"/>
</dbReference>
<evidence type="ECO:0000256" key="2">
    <source>
        <dbReference type="ARBA" id="ARBA00020429"/>
    </source>
</evidence>
<comment type="caution">
    <text evidence="17">The sequence shown here is derived from an EMBL/GenBank/DDBJ whole genome shotgun (WGS) entry which is preliminary data.</text>
</comment>
<dbReference type="GO" id="GO:0003723">
    <property type="term" value="F:RNA binding"/>
    <property type="evidence" value="ECO:0007669"/>
    <property type="project" value="UniProtKB-KW"/>
</dbReference>
<feature type="compositionally biased region" description="Basic and acidic residues" evidence="10">
    <location>
        <begin position="1"/>
        <end position="21"/>
    </location>
</feature>
<dbReference type="NCBIfam" id="NF010317">
    <property type="entry name" value="PRK13754.1"/>
    <property type="match status" value="1"/>
</dbReference>
<dbReference type="EMBL" id="DAAUOP010000014">
    <property type="protein sequence ID" value="HAF2158310.1"/>
    <property type="molecule type" value="Genomic_DNA"/>
</dbReference>
<dbReference type="Pfam" id="PF04352">
    <property type="entry name" value="ProQ"/>
    <property type="match status" value="1"/>
</dbReference>
<keyword evidence="3" id="KW-0678">Repressor</keyword>
<reference evidence="17" key="2">
    <citation type="submission" date="2020-02" db="EMBL/GenBank/DDBJ databases">
        <authorList>
            <consortium name="NCBI Pathogen Detection Project"/>
        </authorList>
    </citation>
    <scope>NUCLEOTIDE SEQUENCE</scope>
    <source>
        <strain evidence="17">MA.CCC_A5</strain>
        <strain evidence="15">MA.CCC_H4-2</strain>
        <strain evidence="12">MA.CCC_In-Sin1</strain>
        <strain evidence="14">MA.CCC_M3</strain>
        <strain evidence="13">MA.CCC_P4</strain>
        <strain evidence="16">MA.CCC_P6</strain>
    </source>
</reference>
<protein>
    <recommendedName>
        <fullName evidence="2">Fertility inhibition protein</fullName>
    </recommendedName>
    <alternativeName>
        <fullName evidence="9">Conjugal transfer repressor</fullName>
    </alternativeName>
</protein>
<evidence type="ECO:0000313" key="12">
    <source>
        <dbReference type="EMBL" id="HAF2158310.1"/>
    </source>
</evidence>
<evidence type="ECO:0000256" key="5">
    <source>
        <dbReference type="ARBA" id="ARBA00022971"/>
    </source>
</evidence>
<evidence type="ECO:0000259" key="11">
    <source>
        <dbReference type="SMART" id="SM00945"/>
    </source>
</evidence>
<evidence type="ECO:0000256" key="10">
    <source>
        <dbReference type="SAM" id="MobiDB-lite"/>
    </source>
</evidence>
<evidence type="ECO:0000313" key="13">
    <source>
        <dbReference type="EMBL" id="HAF2414170.1"/>
    </source>
</evidence>
<evidence type="ECO:0000256" key="8">
    <source>
        <dbReference type="ARBA" id="ARBA00024796"/>
    </source>
</evidence>
<comment type="similarity">
    <text evidence="1">Belongs to the FinO family.</text>
</comment>
<feature type="domain" description="ProQ/FinO" evidence="11">
    <location>
        <begin position="68"/>
        <end position="182"/>
    </location>
</feature>
<accession>A0A764RD79</accession>
<keyword evidence="7" id="KW-0804">Transcription</keyword>
<dbReference type="SMART" id="SM00945">
    <property type="entry name" value="ProQ"/>
    <property type="match status" value="1"/>
</dbReference>
<evidence type="ECO:0000256" key="6">
    <source>
        <dbReference type="ARBA" id="ARBA00023015"/>
    </source>
</evidence>
<keyword evidence="4" id="KW-0694">RNA-binding</keyword>
<evidence type="ECO:0000313" key="14">
    <source>
        <dbReference type="EMBL" id="HAG3449953.1"/>
    </source>
</evidence>
<reference evidence="17" key="1">
    <citation type="journal article" date="2018" name="Genome Biol.">
        <title>SKESA: strategic k-mer extension for scrupulous assemblies.</title>
        <authorList>
            <person name="Souvorov A."/>
            <person name="Agarwala R."/>
            <person name="Lipman D.J."/>
        </authorList>
    </citation>
    <scope>NUCLEOTIDE SEQUENCE</scope>
    <source>
        <strain evidence="17">MA.CCC_A5</strain>
        <strain evidence="15">MA.CCC_H4-2</strain>
        <strain evidence="12">MA.CCC_In-Sin1</strain>
        <strain evidence="14">MA.CCC_M3</strain>
        <strain evidence="13">MA.CCC_P4</strain>
        <strain evidence="16">MA.CCC_P6</strain>
    </source>
</reference>
<evidence type="ECO:0000313" key="15">
    <source>
        <dbReference type="EMBL" id="HAG3674755.1"/>
    </source>
</evidence>
<evidence type="ECO:0000256" key="7">
    <source>
        <dbReference type="ARBA" id="ARBA00023163"/>
    </source>
</evidence>
<dbReference type="InterPro" id="IPR036442">
    <property type="entry name" value="ProQ/FinO_sf"/>
</dbReference>
<dbReference type="CDD" id="cd00236">
    <property type="entry name" value="FinO_conjug_rep"/>
    <property type="match status" value="1"/>
</dbReference>
<evidence type="ECO:0000313" key="16">
    <source>
        <dbReference type="EMBL" id="HAG4612682.1"/>
    </source>
</evidence>
<dbReference type="InterPro" id="IPR016103">
    <property type="entry name" value="ProQ/FinO"/>
</dbReference>
<name>A0A764RD79_SALER</name>
<dbReference type="EMBL" id="DAAYKR010000012">
    <property type="protein sequence ID" value="HAG4612682.1"/>
    <property type="molecule type" value="Genomic_DNA"/>
</dbReference>
<gene>
    <name evidence="15" type="ORF">G8068_004354</name>
    <name evidence="16" type="ORF">G8549_004282</name>
    <name evidence="17" type="ORF">G8568_004321</name>
    <name evidence="13" type="ORF">G8N70_004569</name>
    <name evidence="14" type="ORF">G8Z38_004329</name>
    <name evidence="12" type="ORF">G9B72_004522</name>
</gene>
<dbReference type="AlphaFoldDB" id="A0A764RD79"/>
<dbReference type="SUPFAM" id="SSF48657">
    <property type="entry name" value="FinO-like"/>
    <property type="match status" value="1"/>
</dbReference>
<dbReference type="EMBL" id="DAAYBD010000016">
    <property type="protein sequence ID" value="HAG3449953.1"/>
    <property type="molecule type" value="Genomic_DNA"/>
</dbReference>
<dbReference type="EMBL" id="DAAUQJ010000013">
    <property type="protein sequence ID" value="HAF2414170.1"/>
    <property type="molecule type" value="Genomic_DNA"/>
</dbReference>
<keyword evidence="5" id="KW-0184">Conjugation</keyword>
<keyword evidence="6" id="KW-0805">Transcription regulation</keyword>
<evidence type="ECO:0000256" key="4">
    <source>
        <dbReference type="ARBA" id="ARBA00022884"/>
    </source>
</evidence>
<evidence type="ECO:0000256" key="3">
    <source>
        <dbReference type="ARBA" id="ARBA00022491"/>
    </source>
</evidence>
<sequence>MTDEKRPVLTLKRRTEGDAPVRSRKTVISVTTPPKWKVKKQKLSEKAAREAELAAKKAQAGQELAVYLKLTPLDDAVSTLKPWWPGLFDGDTPRLFACGVREALFEDAARRGIPLSHKKIIRALKAIARSEAYLGAMKAGACRYDTEGYVTEHITVEEEQYALARLAKVRAQNARKAELRSGAGADGLNRRGRG</sequence>
<dbReference type="InterPro" id="IPR021065">
    <property type="entry name" value="Fertility_inhibition_FinO_N"/>
</dbReference>
<dbReference type="EMBL" id="DAAYCZ010000011">
    <property type="protein sequence ID" value="HAG3674755.1"/>
    <property type="molecule type" value="Genomic_DNA"/>
</dbReference>
<dbReference type="Gene3D" id="1.10.1710.10">
    <property type="entry name" value="ProQ/FinO domain"/>
    <property type="match status" value="1"/>
</dbReference>
<organism evidence="17">
    <name type="scientific">Salmonella enterica</name>
    <name type="common">Salmonella choleraesuis</name>
    <dbReference type="NCBI Taxonomy" id="28901"/>
    <lineage>
        <taxon>Bacteria</taxon>
        <taxon>Pseudomonadati</taxon>
        <taxon>Pseudomonadota</taxon>
        <taxon>Gammaproteobacteria</taxon>
        <taxon>Enterobacterales</taxon>
        <taxon>Enterobacteriaceae</taxon>
        <taxon>Salmonella</taxon>
    </lineage>
</organism>
<dbReference type="Pfam" id="PF12602">
    <property type="entry name" value="FinO_N"/>
    <property type="match status" value="1"/>
</dbReference>
<evidence type="ECO:0000256" key="1">
    <source>
        <dbReference type="ARBA" id="ARBA00008521"/>
    </source>
</evidence>
<comment type="function">
    <text evidence="8">One of the components on the FinOP fertility inhibition complex, which inhibits the expression of traJ gene, which in turn regulates the expression of some 20 transfer genes. The transfer genes are responsible for the process, called conjugal transfer, in which DNA is transmitted from one bacterial host to another. RNA-binding that interacts with the traJ mRNA and its antisense RNA, finP, stabilizing finP against endonucleolytic degradation and facilitating sense-antisense RNA recognition.</text>
</comment>
<evidence type="ECO:0000256" key="9">
    <source>
        <dbReference type="ARBA" id="ARBA00031673"/>
    </source>
</evidence>
<proteinExistence type="inferred from homology"/>
<feature type="region of interest" description="Disordered" evidence="10">
    <location>
        <begin position="1"/>
        <end position="23"/>
    </location>
</feature>